<dbReference type="eggNOG" id="COG0564">
    <property type="taxonomic scope" value="Bacteria"/>
</dbReference>
<keyword evidence="3 8" id="KW-0413">Isomerase</keyword>
<dbReference type="Pfam" id="PF00849">
    <property type="entry name" value="PseudoU_synth_2"/>
    <property type="match status" value="1"/>
</dbReference>
<dbReference type="GO" id="GO:0003723">
    <property type="term" value="F:RNA binding"/>
    <property type="evidence" value="ECO:0007669"/>
    <property type="project" value="UniProtKB-KW"/>
</dbReference>
<evidence type="ECO:0000256" key="1">
    <source>
        <dbReference type="ARBA" id="ARBA00010876"/>
    </source>
</evidence>
<dbReference type="GO" id="GO:0000455">
    <property type="term" value="P:enzyme-directed rRNA pseudouridine synthesis"/>
    <property type="evidence" value="ECO:0007669"/>
    <property type="project" value="UniProtKB-ARBA"/>
</dbReference>
<dbReference type="PANTHER" id="PTHR21600">
    <property type="entry name" value="MITOCHONDRIAL RNA PSEUDOURIDINE SYNTHASE"/>
    <property type="match status" value="1"/>
</dbReference>
<proteinExistence type="inferred from homology"/>
<evidence type="ECO:0000256" key="7">
    <source>
        <dbReference type="PROSITE-ProRule" id="PRU00182"/>
    </source>
</evidence>
<feature type="active site" evidence="6">
    <location>
        <position position="138"/>
    </location>
</feature>
<dbReference type="InterPro" id="IPR006145">
    <property type="entry name" value="PsdUridine_synth_RsuA/RluA"/>
</dbReference>
<dbReference type="EMBL" id="JOKG01000003">
    <property type="protein sequence ID" value="KEQ13919.1"/>
    <property type="molecule type" value="Genomic_DNA"/>
</dbReference>
<dbReference type="AlphaFoldDB" id="A0A081N646"/>
<dbReference type="InterPro" id="IPR006225">
    <property type="entry name" value="PsdUridine_synth_RluC/D"/>
</dbReference>
<dbReference type="CDD" id="cd02869">
    <property type="entry name" value="PseudoU_synth_RluA_like"/>
    <property type="match status" value="1"/>
</dbReference>
<evidence type="ECO:0000259" key="9">
    <source>
        <dbReference type="SMART" id="SM00363"/>
    </source>
</evidence>
<evidence type="ECO:0000313" key="10">
    <source>
        <dbReference type="EMBL" id="KEQ13919.1"/>
    </source>
</evidence>
<keyword evidence="2 7" id="KW-0694">RNA-binding</keyword>
<accession>A0A081N646</accession>
<dbReference type="NCBIfam" id="TIGR00005">
    <property type="entry name" value="rluA_subfam"/>
    <property type="match status" value="1"/>
</dbReference>
<protein>
    <recommendedName>
        <fullName evidence="8">Pseudouridine synthase</fullName>
        <ecNumber evidence="8">5.4.99.-</ecNumber>
    </recommendedName>
</protein>
<reference evidence="10 11" key="1">
    <citation type="submission" date="2014-06" db="EMBL/GenBank/DDBJ databases">
        <title>Whole Genome Sequences of Three Symbiotic Endozoicomonas Bacteria.</title>
        <authorList>
            <person name="Neave M.J."/>
            <person name="Apprill A."/>
            <person name="Voolstra C.R."/>
        </authorList>
    </citation>
    <scope>NUCLEOTIDE SEQUENCE [LARGE SCALE GENOMIC DNA]</scope>
    <source>
        <strain evidence="10 11">LMG 24815</strain>
    </source>
</reference>
<dbReference type="Proteomes" id="UP000028006">
    <property type="component" value="Unassembled WGS sequence"/>
</dbReference>
<evidence type="ECO:0000256" key="3">
    <source>
        <dbReference type="ARBA" id="ARBA00023235"/>
    </source>
</evidence>
<dbReference type="GO" id="GO:0160140">
    <property type="term" value="F:23S rRNA pseudouridine(1911/1915/1917) synthase activity"/>
    <property type="evidence" value="ECO:0007669"/>
    <property type="project" value="UniProtKB-EC"/>
</dbReference>
<dbReference type="EC" id="5.4.99.-" evidence="8"/>
<dbReference type="Gene3D" id="3.10.290.10">
    <property type="entry name" value="RNA-binding S4 domain"/>
    <property type="match status" value="1"/>
</dbReference>
<dbReference type="RefSeq" id="WP_034877244.1">
    <property type="nucleotide sequence ID" value="NZ_JOKG01000003.1"/>
</dbReference>
<dbReference type="PROSITE" id="PS01129">
    <property type="entry name" value="PSI_RLU"/>
    <property type="match status" value="1"/>
</dbReference>
<dbReference type="InterPro" id="IPR050188">
    <property type="entry name" value="RluA_PseudoU_synthase"/>
</dbReference>
<comment type="similarity">
    <text evidence="1 8">Belongs to the pseudouridine synthase RluA family.</text>
</comment>
<comment type="function">
    <text evidence="5">Responsible for synthesis of pseudouridine from uracil at positions 1911, 1915 and 1917 in 23S ribosomal RNA.</text>
</comment>
<comment type="catalytic activity">
    <reaction evidence="8">
        <text>a uridine in RNA = a pseudouridine in RNA</text>
        <dbReference type="Rhea" id="RHEA:48348"/>
        <dbReference type="Rhea" id="RHEA-COMP:12068"/>
        <dbReference type="Rhea" id="RHEA-COMP:12069"/>
        <dbReference type="ChEBI" id="CHEBI:65314"/>
        <dbReference type="ChEBI" id="CHEBI:65315"/>
    </reaction>
</comment>
<evidence type="ECO:0000256" key="6">
    <source>
        <dbReference type="PIRSR" id="PIRSR606225-1"/>
    </source>
</evidence>
<evidence type="ECO:0000313" key="11">
    <source>
        <dbReference type="Proteomes" id="UP000028006"/>
    </source>
</evidence>
<keyword evidence="11" id="KW-1185">Reference proteome</keyword>
<dbReference type="FunFam" id="3.30.2350.10:FF:000006">
    <property type="entry name" value="Pseudouridine synthase"/>
    <property type="match status" value="1"/>
</dbReference>
<dbReference type="Gene3D" id="3.30.2350.10">
    <property type="entry name" value="Pseudouridine synthase"/>
    <property type="match status" value="1"/>
</dbReference>
<dbReference type="InterPro" id="IPR036986">
    <property type="entry name" value="S4_RNA-bd_sf"/>
</dbReference>
<dbReference type="SMART" id="SM00363">
    <property type="entry name" value="S4"/>
    <property type="match status" value="1"/>
</dbReference>
<sequence length="319" mass="35686">MSEQFDQQVVVPDELGAKRFDQIAAACFPDFSRARLQEWIKNGDLLVNGEKRKPKEKLIGGETLSLSVVVEDAEHWEAEEIPLDIVYEDDDILVINKPAGLVVHPAAGNRSGTLLNGLLFHYSDLASVPRAGIVHRLDKDTTGLMVVAKNLAAHTDLVAQLQERSVSREYEAITYGVMTAGGTVDQPIGRHATNRLKMAVTAGGKPSVTHYRVLQKYRNHTHIRCKLETGRTHQIRVHMSHIRYPLFGDETYAGRLRLPKGCTEEMIAQLRLFRRQALHARRLGLIHPATGEFMEWEAPLPDDMVSLLATLEEDASSMK</sequence>
<dbReference type="InterPro" id="IPR002942">
    <property type="entry name" value="S4_RNA-bd"/>
</dbReference>
<comment type="catalytic activity">
    <reaction evidence="4">
        <text>uridine(1911/1915/1917) in 23S rRNA = pseudouridine(1911/1915/1917) in 23S rRNA</text>
        <dbReference type="Rhea" id="RHEA:42524"/>
        <dbReference type="Rhea" id="RHEA-COMP:10097"/>
        <dbReference type="Rhea" id="RHEA-COMP:10098"/>
        <dbReference type="ChEBI" id="CHEBI:65314"/>
        <dbReference type="ChEBI" id="CHEBI:65315"/>
        <dbReference type="EC" id="5.4.99.23"/>
    </reaction>
</comment>
<dbReference type="PANTHER" id="PTHR21600:SF44">
    <property type="entry name" value="RIBOSOMAL LARGE SUBUNIT PSEUDOURIDINE SYNTHASE D"/>
    <property type="match status" value="1"/>
</dbReference>
<name>A0A081N646_9GAMM</name>
<evidence type="ECO:0000256" key="4">
    <source>
        <dbReference type="ARBA" id="ARBA00036882"/>
    </source>
</evidence>
<gene>
    <name evidence="10" type="ORF">GZ77_16870</name>
</gene>
<evidence type="ECO:0000256" key="5">
    <source>
        <dbReference type="ARBA" id="ARBA00056072"/>
    </source>
</evidence>
<dbReference type="SUPFAM" id="SSF55174">
    <property type="entry name" value="Alpha-L RNA-binding motif"/>
    <property type="match status" value="1"/>
</dbReference>
<comment type="caution">
    <text evidence="10">The sequence shown here is derived from an EMBL/GenBank/DDBJ whole genome shotgun (WGS) entry which is preliminary data.</text>
</comment>
<dbReference type="NCBIfam" id="NF008385">
    <property type="entry name" value="PRK11180.1"/>
    <property type="match status" value="1"/>
</dbReference>
<dbReference type="PROSITE" id="PS50889">
    <property type="entry name" value="S4"/>
    <property type="match status" value="1"/>
</dbReference>
<dbReference type="SUPFAM" id="SSF55120">
    <property type="entry name" value="Pseudouridine synthase"/>
    <property type="match status" value="1"/>
</dbReference>
<feature type="domain" description="RNA-binding S4" evidence="9">
    <location>
        <begin position="18"/>
        <end position="75"/>
    </location>
</feature>
<dbReference type="InterPro" id="IPR020103">
    <property type="entry name" value="PsdUridine_synth_cat_dom_sf"/>
</dbReference>
<evidence type="ECO:0000256" key="2">
    <source>
        <dbReference type="ARBA" id="ARBA00022884"/>
    </source>
</evidence>
<dbReference type="CDD" id="cd00165">
    <property type="entry name" value="S4"/>
    <property type="match status" value="1"/>
</dbReference>
<dbReference type="InterPro" id="IPR006224">
    <property type="entry name" value="PsdUridine_synth_RluA-like_CS"/>
</dbReference>
<organism evidence="10 11">
    <name type="scientific">Endozoicomonas montiporae</name>
    <dbReference type="NCBI Taxonomy" id="1027273"/>
    <lineage>
        <taxon>Bacteria</taxon>
        <taxon>Pseudomonadati</taxon>
        <taxon>Pseudomonadota</taxon>
        <taxon>Gammaproteobacteria</taxon>
        <taxon>Oceanospirillales</taxon>
        <taxon>Endozoicomonadaceae</taxon>
        <taxon>Endozoicomonas</taxon>
    </lineage>
</organism>
<evidence type="ECO:0000256" key="8">
    <source>
        <dbReference type="RuleBase" id="RU362028"/>
    </source>
</evidence>